<keyword evidence="6" id="KW-1185">Reference proteome</keyword>
<dbReference type="GO" id="GO:0004523">
    <property type="term" value="F:RNA-DNA hybrid ribonuclease activity"/>
    <property type="evidence" value="ECO:0007669"/>
    <property type="project" value="InterPro"/>
</dbReference>
<dbReference type="InterPro" id="IPR012337">
    <property type="entry name" value="RNaseH-like_sf"/>
</dbReference>
<protein>
    <recommendedName>
        <fullName evidence="7">RNase H type-1 domain-containing protein</fullName>
    </recommendedName>
</protein>
<evidence type="ECO:0000259" key="2">
    <source>
        <dbReference type="Pfam" id="PF13966"/>
    </source>
</evidence>
<evidence type="ECO:0000259" key="1">
    <source>
        <dbReference type="Pfam" id="PF13456"/>
    </source>
</evidence>
<dbReference type="InterPro" id="IPR002156">
    <property type="entry name" value="RNaseH_domain"/>
</dbReference>
<gene>
    <name evidence="3" type="ORF">F8388_004647</name>
    <name evidence="4" type="ORF">G4B88_017734</name>
</gene>
<dbReference type="Pfam" id="PF13966">
    <property type="entry name" value="zf-RVT"/>
    <property type="match status" value="1"/>
</dbReference>
<sequence length="367" mass="41392">MNKARQRFPFLKPVADISNEDGSWNSVLISQVFGESLVGKIIGIARLPKTEANLLVWKGATDGMFSVKRGYEATHLPWSTADSNLWKKIWNHGIQFRLSFIIWRAMMGCLPTRDRLGFVVEKMCPFFADTVKGRIEWMLSILSSDLTSNLLKFTGCLIDEVWKARNEVLYKSKLINITEVRSSILRKFSEAMVAVEADGPASKTQDTGGAGGKINAATEVLCVSNASWKNGEAGLAVGLLHIRENRVFWFARKDKAESAAEAEMMAILWGLQLAAVKGFRSIVIASDAMVLIRALHEKRYPPLWKLRHMAVEVFSVSNTFVNCSFCFLNRKDNMECDALAKRARNWNYVDEYFDREGSPFVIPTYLL</sequence>
<dbReference type="EMBL" id="JAATIP010000416">
    <property type="protein sequence ID" value="KAF4348929.1"/>
    <property type="molecule type" value="Genomic_DNA"/>
</dbReference>
<comment type="caution">
    <text evidence="3">The sequence shown here is derived from an EMBL/GenBank/DDBJ whole genome shotgun (WGS) entry which is preliminary data.</text>
</comment>
<proteinExistence type="predicted"/>
<dbReference type="PANTHER" id="PTHR34146:SF3">
    <property type="entry name" value="POLYNUCLEOTIDYL TRANSFERASE, RIBONUCLEASE H-LIKE SUPERFAMILY PROTEIN"/>
    <property type="match status" value="1"/>
</dbReference>
<dbReference type="PANTHER" id="PTHR34146">
    <property type="entry name" value="POLYNUCLEOTIDYL TRANSFERASE, RIBONUCLEASE H-LIKE SUPERFAMILY PROTEIN-RELATED"/>
    <property type="match status" value="1"/>
</dbReference>
<organism evidence="3 5">
    <name type="scientific">Cannabis sativa</name>
    <name type="common">Hemp</name>
    <name type="synonym">Marijuana</name>
    <dbReference type="NCBI Taxonomy" id="3483"/>
    <lineage>
        <taxon>Eukaryota</taxon>
        <taxon>Viridiplantae</taxon>
        <taxon>Streptophyta</taxon>
        <taxon>Embryophyta</taxon>
        <taxon>Tracheophyta</taxon>
        <taxon>Spermatophyta</taxon>
        <taxon>Magnoliopsida</taxon>
        <taxon>eudicotyledons</taxon>
        <taxon>Gunneridae</taxon>
        <taxon>Pentapetalae</taxon>
        <taxon>rosids</taxon>
        <taxon>fabids</taxon>
        <taxon>Rosales</taxon>
        <taxon>Cannabaceae</taxon>
        <taxon>Cannabis</taxon>
    </lineage>
</organism>
<feature type="domain" description="RNase H type-1" evidence="1">
    <location>
        <begin position="229"/>
        <end position="343"/>
    </location>
</feature>
<dbReference type="Proteomes" id="UP000583929">
    <property type="component" value="Unassembled WGS sequence"/>
</dbReference>
<evidence type="ECO:0000313" key="3">
    <source>
        <dbReference type="EMBL" id="KAF4348929.1"/>
    </source>
</evidence>
<dbReference type="EMBL" id="JAATIQ010000009">
    <property type="protein sequence ID" value="KAF4402222.1"/>
    <property type="molecule type" value="Genomic_DNA"/>
</dbReference>
<dbReference type="SUPFAM" id="SSF53098">
    <property type="entry name" value="Ribonuclease H-like"/>
    <property type="match status" value="1"/>
</dbReference>
<evidence type="ECO:0008006" key="7">
    <source>
        <dbReference type="Google" id="ProtNLM"/>
    </source>
</evidence>
<feature type="domain" description="Reverse transcriptase zinc-binding" evidence="2">
    <location>
        <begin position="65"/>
        <end position="117"/>
    </location>
</feature>
<dbReference type="Gene3D" id="3.30.420.10">
    <property type="entry name" value="Ribonuclease H-like superfamily/Ribonuclease H"/>
    <property type="match status" value="1"/>
</dbReference>
<evidence type="ECO:0000313" key="5">
    <source>
        <dbReference type="Proteomes" id="UP000525078"/>
    </source>
</evidence>
<dbReference type="Proteomes" id="UP000525078">
    <property type="component" value="Unassembled WGS sequence"/>
</dbReference>
<dbReference type="CDD" id="cd06222">
    <property type="entry name" value="RNase_H_like"/>
    <property type="match status" value="1"/>
</dbReference>
<evidence type="ECO:0000313" key="4">
    <source>
        <dbReference type="EMBL" id="KAF4402222.1"/>
    </source>
</evidence>
<reference evidence="5 6" key="1">
    <citation type="journal article" date="2020" name="bioRxiv">
        <title>Sequence and annotation of 42 cannabis genomes reveals extensive copy number variation in cannabinoid synthesis and pathogen resistance genes.</title>
        <authorList>
            <person name="Mckernan K.J."/>
            <person name="Helbert Y."/>
            <person name="Kane L.T."/>
            <person name="Ebling H."/>
            <person name="Zhang L."/>
            <person name="Liu B."/>
            <person name="Eaton Z."/>
            <person name="Mclaughlin S."/>
            <person name="Kingan S."/>
            <person name="Baybayan P."/>
            <person name="Concepcion G."/>
            <person name="Jordan M."/>
            <person name="Riva A."/>
            <person name="Barbazuk W."/>
            <person name="Harkins T."/>
        </authorList>
    </citation>
    <scope>NUCLEOTIDE SEQUENCE [LARGE SCALE GENOMIC DNA]</scope>
    <source>
        <strain evidence="5 6">cv. Jamaican Lion 4</strain>
        <strain evidence="4">Father</strain>
        <strain evidence="3">Mother</strain>
        <tissue evidence="3">Leaf</tissue>
    </source>
</reference>
<dbReference type="AlphaFoldDB" id="A0A7J6DTM7"/>
<evidence type="ECO:0000313" key="6">
    <source>
        <dbReference type="Proteomes" id="UP000583929"/>
    </source>
</evidence>
<dbReference type="InterPro" id="IPR044730">
    <property type="entry name" value="RNase_H-like_dom_plant"/>
</dbReference>
<accession>A0A7J6DTM7</accession>
<dbReference type="InterPro" id="IPR026960">
    <property type="entry name" value="RVT-Znf"/>
</dbReference>
<dbReference type="Pfam" id="PF13456">
    <property type="entry name" value="RVT_3"/>
    <property type="match status" value="1"/>
</dbReference>
<name>A0A7J6DTM7_CANSA</name>
<dbReference type="GO" id="GO:0003676">
    <property type="term" value="F:nucleic acid binding"/>
    <property type="evidence" value="ECO:0007669"/>
    <property type="project" value="InterPro"/>
</dbReference>
<dbReference type="InterPro" id="IPR036397">
    <property type="entry name" value="RNaseH_sf"/>
</dbReference>